<dbReference type="Proteomes" id="UP001321473">
    <property type="component" value="Unassembled WGS sequence"/>
</dbReference>
<dbReference type="Gene3D" id="2.40.10.10">
    <property type="entry name" value="Trypsin-like serine proteases"/>
    <property type="match status" value="1"/>
</dbReference>
<evidence type="ECO:0000313" key="2">
    <source>
        <dbReference type="Proteomes" id="UP001321473"/>
    </source>
</evidence>
<gene>
    <name evidence="1" type="ORF">V5799_012160</name>
</gene>
<dbReference type="PANTHER" id="PTHR24260:SF136">
    <property type="entry name" value="GH08193P-RELATED"/>
    <property type="match status" value="1"/>
</dbReference>
<name>A0AAQ4EES9_AMBAM</name>
<evidence type="ECO:0000313" key="1">
    <source>
        <dbReference type="EMBL" id="KAK8773299.1"/>
    </source>
</evidence>
<dbReference type="InterPro" id="IPR043504">
    <property type="entry name" value="Peptidase_S1_PA_chymotrypsin"/>
</dbReference>
<evidence type="ECO:0008006" key="3">
    <source>
        <dbReference type="Google" id="ProtNLM"/>
    </source>
</evidence>
<proteinExistence type="predicted"/>
<protein>
    <recommendedName>
        <fullName evidence="3">Peptidase S1 domain-containing protein</fullName>
    </recommendedName>
</protein>
<accession>A0AAQ4EES9</accession>
<dbReference type="PANTHER" id="PTHR24260">
    <property type="match status" value="1"/>
</dbReference>
<dbReference type="InterPro" id="IPR051333">
    <property type="entry name" value="CLIP_Serine_Protease"/>
</dbReference>
<reference evidence="1 2" key="1">
    <citation type="journal article" date="2023" name="Arcadia Sci">
        <title>De novo assembly of a long-read Amblyomma americanum tick genome.</title>
        <authorList>
            <person name="Chou S."/>
            <person name="Poskanzer K.E."/>
            <person name="Rollins M."/>
            <person name="Thuy-Boun P.S."/>
        </authorList>
    </citation>
    <scope>NUCLEOTIDE SEQUENCE [LARGE SCALE GENOMIC DNA]</scope>
    <source>
        <strain evidence="1">F_SG_1</strain>
        <tissue evidence="1">Salivary glands</tissue>
    </source>
</reference>
<dbReference type="EMBL" id="JARKHS020017102">
    <property type="protein sequence ID" value="KAK8773299.1"/>
    <property type="molecule type" value="Genomic_DNA"/>
</dbReference>
<dbReference type="SUPFAM" id="SSF50494">
    <property type="entry name" value="Trypsin-like serine proteases"/>
    <property type="match status" value="1"/>
</dbReference>
<dbReference type="AlphaFoldDB" id="A0AAQ4EES9"/>
<sequence>MLSGLNGTWIQVYLTIFSTGNARYGCGGSIITRKHVLTSAQCLIPGERIAKIEVNYGSCDLNLTEKVEVEAVLVRTAFHSVRDIGIAILLGYFGGPRAIQSTDGRYVQIGIAANLGTSCRIGNVITRIDVFMPWIEKMIGVRSAYQNLPSYAPLVTGVARLSPFMFTPDLPGLEPWYF</sequence>
<comment type="caution">
    <text evidence="1">The sequence shown here is derived from an EMBL/GenBank/DDBJ whole genome shotgun (WGS) entry which is preliminary data.</text>
</comment>
<keyword evidence="2" id="KW-1185">Reference proteome</keyword>
<dbReference type="InterPro" id="IPR009003">
    <property type="entry name" value="Peptidase_S1_PA"/>
</dbReference>
<organism evidence="1 2">
    <name type="scientific">Amblyomma americanum</name>
    <name type="common">Lone star tick</name>
    <dbReference type="NCBI Taxonomy" id="6943"/>
    <lineage>
        <taxon>Eukaryota</taxon>
        <taxon>Metazoa</taxon>
        <taxon>Ecdysozoa</taxon>
        <taxon>Arthropoda</taxon>
        <taxon>Chelicerata</taxon>
        <taxon>Arachnida</taxon>
        <taxon>Acari</taxon>
        <taxon>Parasitiformes</taxon>
        <taxon>Ixodida</taxon>
        <taxon>Ixodoidea</taxon>
        <taxon>Ixodidae</taxon>
        <taxon>Amblyomminae</taxon>
        <taxon>Amblyomma</taxon>
    </lineage>
</organism>